<sequence length="141" mass="14431">MARRNTVRTTFALAAATVMAGTGAGAANAEQAHGAPAAKVATAVDCVVPGFALAFAVCSRPFLVEHGKRVHAHLAASGGKQIAFCVEPAGGGRDYGCTKPLSPGQGGEIWHNTTGYTQNVQLIAGPSREVDVRVQGSFSVR</sequence>
<name>A0A7W3LXE0_ACTNM</name>
<accession>A0A7W3LXE0</accession>
<reference evidence="2 3" key="1">
    <citation type="submission" date="2020-08" db="EMBL/GenBank/DDBJ databases">
        <title>Genomic Encyclopedia of Type Strains, Phase IV (KMG-IV): sequencing the most valuable type-strain genomes for metagenomic binning, comparative biology and taxonomic classification.</title>
        <authorList>
            <person name="Goeker M."/>
        </authorList>
    </citation>
    <scope>NUCLEOTIDE SEQUENCE [LARGE SCALE GENOMIC DNA]</scope>
    <source>
        <strain evidence="2 3">DSM 44197</strain>
    </source>
</reference>
<protein>
    <submittedName>
        <fullName evidence="2">Uncharacterized protein</fullName>
    </submittedName>
</protein>
<dbReference type="RefSeq" id="WP_182848009.1">
    <property type="nucleotide sequence ID" value="NZ_BAAALP010000007.1"/>
</dbReference>
<feature type="chain" id="PRO_5039211286" evidence="1">
    <location>
        <begin position="30"/>
        <end position="141"/>
    </location>
</feature>
<organism evidence="2 3">
    <name type="scientific">Actinomadura namibiensis</name>
    <dbReference type="NCBI Taxonomy" id="182080"/>
    <lineage>
        <taxon>Bacteria</taxon>
        <taxon>Bacillati</taxon>
        <taxon>Actinomycetota</taxon>
        <taxon>Actinomycetes</taxon>
        <taxon>Streptosporangiales</taxon>
        <taxon>Thermomonosporaceae</taxon>
        <taxon>Actinomadura</taxon>
    </lineage>
</organism>
<evidence type="ECO:0000313" key="2">
    <source>
        <dbReference type="EMBL" id="MBA8956058.1"/>
    </source>
</evidence>
<proteinExistence type="predicted"/>
<gene>
    <name evidence="2" type="ORF">HNR61_007740</name>
</gene>
<dbReference type="Proteomes" id="UP000572680">
    <property type="component" value="Unassembled WGS sequence"/>
</dbReference>
<evidence type="ECO:0000256" key="1">
    <source>
        <dbReference type="SAM" id="SignalP"/>
    </source>
</evidence>
<keyword evidence="3" id="KW-1185">Reference proteome</keyword>
<keyword evidence="1" id="KW-0732">Signal</keyword>
<evidence type="ECO:0000313" key="3">
    <source>
        <dbReference type="Proteomes" id="UP000572680"/>
    </source>
</evidence>
<dbReference type="AlphaFoldDB" id="A0A7W3LXE0"/>
<feature type="signal peptide" evidence="1">
    <location>
        <begin position="1"/>
        <end position="29"/>
    </location>
</feature>
<comment type="caution">
    <text evidence="2">The sequence shown here is derived from an EMBL/GenBank/DDBJ whole genome shotgun (WGS) entry which is preliminary data.</text>
</comment>
<dbReference type="EMBL" id="JACJIA010000014">
    <property type="protein sequence ID" value="MBA8956058.1"/>
    <property type="molecule type" value="Genomic_DNA"/>
</dbReference>